<dbReference type="PANTHER" id="PTHR33619">
    <property type="entry name" value="POLYSACCHARIDE EXPORT PROTEIN GFCE-RELATED"/>
    <property type="match status" value="1"/>
</dbReference>
<evidence type="ECO:0000256" key="10">
    <source>
        <dbReference type="ARBA" id="ARBA00023114"/>
    </source>
</evidence>
<evidence type="ECO:0000313" key="20">
    <source>
        <dbReference type="Proteomes" id="UP000306196"/>
    </source>
</evidence>
<feature type="compositionally biased region" description="Low complexity" evidence="15">
    <location>
        <begin position="55"/>
        <end position="70"/>
    </location>
</feature>
<keyword evidence="20" id="KW-1185">Reference proteome</keyword>
<keyword evidence="11" id="KW-0472">Membrane</keyword>
<dbReference type="InterPro" id="IPR049712">
    <property type="entry name" value="Poly_export"/>
</dbReference>
<dbReference type="InterPro" id="IPR054765">
    <property type="entry name" value="SLBB_dom"/>
</dbReference>
<keyword evidence="7 16" id="KW-0732">Signal</keyword>
<keyword evidence="6" id="KW-0812">Transmembrane</keyword>
<dbReference type="GO" id="GO:0009279">
    <property type="term" value="C:cell outer membrane"/>
    <property type="evidence" value="ECO:0007669"/>
    <property type="project" value="UniProtKB-SubCell"/>
</dbReference>
<keyword evidence="3" id="KW-0813">Transport</keyword>
<feature type="domain" description="Polysaccharide export protein N-terminal" evidence="17">
    <location>
        <begin position="88"/>
        <end position="155"/>
    </location>
</feature>
<dbReference type="EMBL" id="VAUV01000002">
    <property type="protein sequence ID" value="TLD72301.1"/>
    <property type="molecule type" value="Genomic_DNA"/>
</dbReference>
<keyword evidence="12" id="KW-0564">Palmitate</keyword>
<dbReference type="Proteomes" id="UP000306196">
    <property type="component" value="Unassembled WGS sequence"/>
</dbReference>
<evidence type="ECO:0000256" key="1">
    <source>
        <dbReference type="ARBA" id="ARBA00004571"/>
    </source>
</evidence>
<evidence type="ECO:0000256" key="3">
    <source>
        <dbReference type="ARBA" id="ARBA00022448"/>
    </source>
</evidence>
<dbReference type="AlphaFoldDB" id="A0A5R8KJ71"/>
<dbReference type="GO" id="GO:0046930">
    <property type="term" value="C:pore complex"/>
    <property type="evidence" value="ECO:0007669"/>
    <property type="project" value="UniProtKB-KW"/>
</dbReference>
<evidence type="ECO:0000256" key="4">
    <source>
        <dbReference type="ARBA" id="ARBA00022452"/>
    </source>
</evidence>
<evidence type="ECO:0000256" key="2">
    <source>
        <dbReference type="ARBA" id="ARBA00009450"/>
    </source>
</evidence>
<evidence type="ECO:0000256" key="6">
    <source>
        <dbReference type="ARBA" id="ARBA00022692"/>
    </source>
</evidence>
<dbReference type="InterPro" id="IPR003715">
    <property type="entry name" value="Poly_export_N"/>
</dbReference>
<proteinExistence type="inferred from homology"/>
<feature type="region of interest" description="Disordered" evidence="15">
    <location>
        <begin position="45"/>
        <end position="70"/>
    </location>
</feature>
<gene>
    <name evidence="19" type="ORF">FEM03_02810</name>
</gene>
<feature type="chain" id="PRO_5024409208" description="Soluble ligand binding domain-containing protein" evidence="16">
    <location>
        <begin position="38"/>
        <end position="263"/>
    </location>
</feature>
<evidence type="ECO:0000256" key="11">
    <source>
        <dbReference type="ARBA" id="ARBA00023136"/>
    </source>
</evidence>
<evidence type="ECO:0008006" key="21">
    <source>
        <dbReference type="Google" id="ProtNLM"/>
    </source>
</evidence>
<name>A0A5R8KJ71_9BACT</name>
<keyword evidence="5" id="KW-0762">Sugar transport</keyword>
<keyword evidence="14" id="KW-0449">Lipoprotein</keyword>
<evidence type="ECO:0000313" key="19">
    <source>
        <dbReference type="EMBL" id="TLD72301.1"/>
    </source>
</evidence>
<evidence type="ECO:0000259" key="17">
    <source>
        <dbReference type="Pfam" id="PF02563"/>
    </source>
</evidence>
<dbReference type="OrthoDB" id="187213at2"/>
<evidence type="ECO:0000256" key="15">
    <source>
        <dbReference type="SAM" id="MobiDB-lite"/>
    </source>
</evidence>
<organism evidence="19 20">
    <name type="scientific">Phragmitibacter flavus</name>
    <dbReference type="NCBI Taxonomy" id="2576071"/>
    <lineage>
        <taxon>Bacteria</taxon>
        <taxon>Pseudomonadati</taxon>
        <taxon>Verrucomicrobiota</taxon>
        <taxon>Verrucomicrobiia</taxon>
        <taxon>Verrucomicrobiales</taxon>
        <taxon>Verrucomicrobiaceae</taxon>
        <taxon>Phragmitibacter</taxon>
    </lineage>
</organism>
<comment type="caution">
    <text evidence="19">The sequence shown here is derived from an EMBL/GenBank/DDBJ whole genome shotgun (WGS) entry which is preliminary data.</text>
</comment>
<evidence type="ECO:0000259" key="18">
    <source>
        <dbReference type="Pfam" id="PF22461"/>
    </source>
</evidence>
<sequence>MTMWSVRNGVHLRQVYMKKLVIFTVGCLAVAASALHAQDPGFREAEPRRLASREAPAAQTSSASTSDDTAGSVANITSMAALDDTRPLRIGDRVSLRIVENRDEVRSLLVQDSGDINTPFLNLVKAAGKTCKEVAFEMKKELEKQYFQQATVIIALEQARQERGGMRPDEMEYITIYGQVMRQGRYEMAPEEELTVSQAVLRAGGLSQFADKKKVKLIRTYPSGARKTFVVNLDDIMRKGKLQFDVPIRSNDVIIVDENLINF</sequence>
<evidence type="ECO:0000256" key="14">
    <source>
        <dbReference type="ARBA" id="ARBA00023288"/>
    </source>
</evidence>
<dbReference type="Gene3D" id="3.30.1950.10">
    <property type="entry name" value="wza like domain"/>
    <property type="match status" value="1"/>
</dbReference>
<dbReference type="PANTHER" id="PTHR33619:SF3">
    <property type="entry name" value="POLYSACCHARIDE EXPORT PROTEIN GFCE-RELATED"/>
    <property type="match status" value="1"/>
</dbReference>
<evidence type="ECO:0000256" key="9">
    <source>
        <dbReference type="ARBA" id="ARBA00023065"/>
    </source>
</evidence>
<reference evidence="19 20" key="1">
    <citation type="submission" date="2019-05" db="EMBL/GenBank/DDBJ databases">
        <title>Verrucobacter flavum gen. nov., sp. nov. a new member of the family Verrucomicrobiaceae.</title>
        <authorList>
            <person name="Szuroczki S."/>
            <person name="Abbaszade G."/>
            <person name="Szabo A."/>
            <person name="Felfoldi T."/>
            <person name="Schumann P."/>
            <person name="Boka K."/>
            <person name="Keki Z."/>
            <person name="Toumi M."/>
            <person name="Toth E."/>
        </authorList>
    </citation>
    <scope>NUCLEOTIDE SEQUENCE [LARGE SCALE GENOMIC DNA]</scope>
    <source>
        <strain evidence="19 20">MG-N-17</strain>
    </source>
</reference>
<evidence type="ECO:0000256" key="5">
    <source>
        <dbReference type="ARBA" id="ARBA00022597"/>
    </source>
</evidence>
<feature type="domain" description="SLBB" evidence="18">
    <location>
        <begin position="175"/>
        <end position="256"/>
    </location>
</feature>
<evidence type="ECO:0000256" key="13">
    <source>
        <dbReference type="ARBA" id="ARBA00023237"/>
    </source>
</evidence>
<dbReference type="Pfam" id="PF02563">
    <property type="entry name" value="Poly_export"/>
    <property type="match status" value="1"/>
</dbReference>
<keyword evidence="8" id="KW-0625">Polysaccharide transport</keyword>
<dbReference type="GO" id="GO:0006811">
    <property type="term" value="P:monoatomic ion transport"/>
    <property type="evidence" value="ECO:0007669"/>
    <property type="project" value="UniProtKB-KW"/>
</dbReference>
<dbReference type="GO" id="GO:0015288">
    <property type="term" value="F:porin activity"/>
    <property type="evidence" value="ECO:0007669"/>
    <property type="project" value="UniProtKB-KW"/>
</dbReference>
<evidence type="ECO:0000256" key="7">
    <source>
        <dbReference type="ARBA" id="ARBA00022729"/>
    </source>
</evidence>
<keyword evidence="13" id="KW-0998">Cell outer membrane</keyword>
<comment type="similarity">
    <text evidence="2">Belongs to the BexD/CtrA/VexA family.</text>
</comment>
<evidence type="ECO:0000256" key="16">
    <source>
        <dbReference type="SAM" id="SignalP"/>
    </source>
</evidence>
<dbReference type="GO" id="GO:0015159">
    <property type="term" value="F:polysaccharide transmembrane transporter activity"/>
    <property type="evidence" value="ECO:0007669"/>
    <property type="project" value="InterPro"/>
</dbReference>
<evidence type="ECO:0000256" key="12">
    <source>
        <dbReference type="ARBA" id="ARBA00023139"/>
    </source>
</evidence>
<feature type="signal peptide" evidence="16">
    <location>
        <begin position="1"/>
        <end position="37"/>
    </location>
</feature>
<keyword evidence="4" id="KW-1134">Transmembrane beta strand</keyword>
<evidence type="ECO:0000256" key="8">
    <source>
        <dbReference type="ARBA" id="ARBA00023047"/>
    </source>
</evidence>
<keyword evidence="9" id="KW-0406">Ion transport</keyword>
<keyword evidence="10" id="KW-0626">Porin</keyword>
<dbReference type="Gene3D" id="3.10.560.10">
    <property type="entry name" value="Outer membrane lipoprotein wza domain like"/>
    <property type="match status" value="1"/>
</dbReference>
<protein>
    <recommendedName>
        <fullName evidence="21">Soluble ligand binding domain-containing protein</fullName>
    </recommendedName>
</protein>
<dbReference type="Pfam" id="PF22461">
    <property type="entry name" value="SLBB_2"/>
    <property type="match status" value="1"/>
</dbReference>
<comment type="subcellular location">
    <subcellularLocation>
        <location evidence="1">Cell outer membrane</location>
        <topology evidence="1">Multi-pass membrane protein</topology>
    </subcellularLocation>
</comment>
<accession>A0A5R8KJ71</accession>